<dbReference type="NCBIfam" id="TIGR04183">
    <property type="entry name" value="Por_Secre_tail"/>
    <property type="match status" value="1"/>
</dbReference>
<evidence type="ECO:0000256" key="2">
    <source>
        <dbReference type="SAM" id="SignalP"/>
    </source>
</evidence>
<reference evidence="4 5" key="1">
    <citation type="submission" date="2017-02" db="EMBL/GenBank/DDBJ databases">
        <authorList>
            <person name="Peterson S.W."/>
        </authorList>
    </citation>
    <scope>NUCLEOTIDE SEQUENCE [LARGE SCALE GENOMIC DNA]</scope>
    <source>
        <strain evidence="4 5">DSM 22323</strain>
    </source>
</reference>
<evidence type="ECO:0000256" key="1">
    <source>
        <dbReference type="ARBA" id="ARBA00022729"/>
    </source>
</evidence>
<dbReference type="Pfam" id="PF18962">
    <property type="entry name" value="Por_Secre_tail"/>
    <property type="match status" value="1"/>
</dbReference>
<organism evidence="4 5">
    <name type="scientific">Soonwooa buanensis</name>
    <dbReference type="NCBI Taxonomy" id="619805"/>
    <lineage>
        <taxon>Bacteria</taxon>
        <taxon>Pseudomonadati</taxon>
        <taxon>Bacteroidota</taxon>
        <taxon>Flavobacteriia</taxon>
        <taxon>Flavobacteriales</taxon>
        <taxon>Weeksellaceae</taxon>
        <taxon>Chryseobacterium group</taxon>
        <taxon>Soonwooa</taxon>
    </lineage>
</organism>
<name>A0A1T5DPM4_9FLAO</name>
<dbReference type="Proteomes" id="UP000191112">
    <property type="component" value="Unassembled WGS sequence"/>
</dbReference>
<feature type="signal peptide" evidence="2">
    <location>
        <begin position="1"/>
        <end position="19"/>
    </location>
</feature>
<dbReference type="InterPro" id="IPR026444">
    <property type="entry name" value="Secre_tail"/>
</dbReference>
<dbReference type="OrthoDB" id="1288696at2"/>
<keyword evidence="1 2" id="KW-0732">Signal</keyword>
<evidence type="ECO:0000313" key="4">
    <source>
        <dbReference type="EMBL" id="SKB73592.1"/>
    </source>
</evidence>
<protein>
    <submittedName>
        <fullName evidence="4">Por secretion system C-terminal sorting domain-containing protein</fullName>
    </submittedName>
</protein>
<gene>
    <name evidence="4" type="ORF">SAMN05660477_00904</name>
</gene>
<evidence type="ECO:0000313" key="5">
    <source>
        <dbReference type="Proteomes" id="UP000191112"/>
    </source>
</evidence>
<dbReference type="RefSeq" id="WP_079666176.1">
    <property type="nucleotide sequence ID" value="NZ_FUYZ01000002.1"/>
</dbReference>
<accession>A0A1T5DPM4</accession>
<sequence length="352" mass="37687">MKKILFTCLMAAAPSFFLAQSVYSDNFEALTIGNLGTDITGATPGQGGWYTTAATAAANSAASNFQIVANNATHGKVLSILGSAGTTGTKQVNQNSKLVSVWGSRTAGNDVLQYEFDVFSGAATASQNTGRIYLWDSVANKCLIGFAFNMTTKQHTLIAYSNPADVNGSTGEDGNWGYTFNQALNANTWYKIGFAWDSVSGEISYKIIDESTGQTVLDEVYQGKGMGATPDLANIQVLAVPNTTVTSNTVAANVLFDNIKLKATDMVDLLAVNDVTNSKLKVSMYPNPTSDFIKFDTTAKIDAVELYDLSGKSVDVQLKNNEVDVRKLQKGVYLVKVKMNDGSTSTNKIIKE</sequence>
<dbReference type="STRING" id="619805.SAMN05660477_00904"/>
<dbReference type="EMBL" id="FUYZ01000002">
    <property type="protein sequence ID" value="SKB73592.1"/>
    <property type="molecule type" value="Genomic_DNA"/>
</dbReference>
<feature type="chain" id="PRO_5012594707" evidence="2">
    <location>
        <begin position="20"/>
        <end position="352"/>
    </location>
</feature>
<feature type="domain" description="Secretion system C-terminal sorting" evidence="3">
    <location>
        <begin position="284"/>
        <end position="350"/>
    </location>
</feature>
<dbReference type="AlphaFoldDB" id="A0A1T5DPM4"/>
<evidence type="ECO:0000259" key="3">
    <source>
        <dbReference type="Pfam" id="PF18962"/>
    </source>
</evidence>
<proteinExistence type="predicted"/>
<keyword evidence="5" id="KW-1185">Reference proteome</keyword>